<dbReference type="EMBL" id="LS483426">
    <property type="protein sequence ID" value="SQH23938.1"/>
    <property type="molecule type" value="Genomic_DNA"/>
</dbReference>
<dbReference type="GO" id="GO:0047372">
    <property type="term" value="F:monoacylglycerol lipase activity"/>
    <property type="evidence" value="ECO:0007669"/>
    <property type="project" value="TreeGrafter"/>
</dbReference>
<evidence type="ECO:0000256" key="1">
    <source>
        <dbReference type="ARBA" id="ARBA00010884"/>
    </source>
</evidence>
<dbReference type="Gene3D" id="3.40.50.1820">
    <property type="entry name" value="alpha/beta hydrolase"/>
    <property type="match status" value="1"/>
</dbReference>
<evidence type="ECO:0000256" key="4">
    <source>
        <dbReference type="PIRSR" id="PIRSR005211-1"/>
    </source>
</evidence>
<organism evidence="6 7">
    <name type="scientific">Kingella kingae</name>
    <dbReference type="NCBI Taxonomy" id="504"/>
    <lineage>
        <taxon>Bacteria</taxon>
        <taxon>Pseudomonadati</taxon>
        <taxon>Pseudomonadota</taxon>
        <taxon>Betaproteobacteria</taxon>
        <taxon>Neisseriales</taxon>
        <taxon>Neisseriaceae</taxon>
        <taxon>Kingella</taxon>
    </lineage>
</organism>
<comment type="similarity">
    <text evidence="1">Belongs to the AB hydrolase superfamily. AB hydrolase 4 family.</text>
</comment>
<dbReference type="PIRSF" id="PIRSF005211">
    <property type="entry name" value="Ab_hydro_YheT"/>
    <property type="match status" value="1"/>
</dbReference>
<keyword evidence="2" id="KW-0719">Serine esterase</keyword>
<dbReference type="GO" id="GO:0034338">
    <property type="term" value="F:short-chain carboxylesterase activity"/>
    <property type="evidence" value="ECO:0007669"/>
    <property type="project" value="TreeGrafter"/>
</dbReference>
<dbReference type="InterPro" id="IPR029058">
    <property type="entry name" value="AB_hydrolase_fold"/>
</dbReference>
<feature type="active site" description="Charge relay system" evidence="4">
    <location>
        <position position="143"/>
    </location>
</feature>
<dbReference type="InterPro" id="IPR000952">
    <property type="entry name" value="AB_hydrolase_4_CS"/>
</dbReference>
<feature type="active site" description="Charge relay system" evidence="4">
    <location>
        <position position="258"/>
    </location>
</feature>
<dbReference type="RefSeq" id="WP_003787268.1">
    <property type="nucleotide sequence ID" value="NZ_CP091518.1"/>
</dbReference>
<dbReference type="AlphaFoldDB" id="A0AAX2J1N2"/>
<dbReference type="InterPro" id="IPR012020">
    <property type="entry name" value="ABHD4"/>
</dbReference>
<reference evidence="6 7" key="1">
    <citation type="submission" date="2018-06" db="EMBL/GenBank/DDBJ databases">
        <authorList>
            <consortium name="Pathogen Informatics"/>
            <person name="Doyle S."/>
        </authorList>
    </citation>
    <scope>NUCLEOTIDE SEQUENCE [LARGE SCALE GENOMIC DNA]</scope>
    <source>
        <strain evidence="6 7">NCTC10529</strain>
    </source>
</reference>
<dbReference type="SUPFAM" id="SSF53474">
    <property type="entry name" value="alpha/beta-Hydrolases"/>
    <property type="match status" value="1"/>
</dbReference>
<accession>A0AAX2J1N2</accession>
<dbReference type="Proteomes" id="UP000248598">
    <property type="component" value="Chromosome 1"/>
</dbReference>
<dbReference type="PANTHER" id="PTHR10794:SF94">
    <property type="entry name" value="ESTERASE YHET-RELATED"/>
    <property type="match status" value="1"/>
</dbReference>
<sequence>MSTFQTFLDQIPPLLPPRWLQGGNKETLYAKSLQRTAPHYRRELIADSYGEDLAAYDFIDAPQDNAPCVVLLHGLEGSSRSHYAVELMHAVQAAGWHGVVAHFRSCGGVAAKRLYHSGDTREVAHMLHVLAQRYAQLYVVGVSLGGNALAKYLGEQGNNTPVQAACVVSSPVNLNAAGDALERGLPYVLYTPYFLSTLMKKVPKIAGAKIRSLGAFDNAYTAPIHGFADKDDYYTRSSALPYLSRIRIPTLLLNAQNDPFLPATYLPTERDVSPQVCLLQPKHGGHCGFVGGNGRGHLNWLPNTLLTFFRCHQQGQFT</sequence>
<dbReference type="Pfam" id="PF00561">
    <property type="entry name" value="Abhydrolase_1"/>
    <property type="match status" value="1"/>
</dbReference>
<proteinExistence type="inferred from homology"/>
<keyword evidence="3 6" id="KW-0378">Hydrolase</keyword>
<dbReference type="InterPro" id="IPR050960">
    <property type="entry name" value="AB_hydrolase_4_sf"/>
</dbReference>
<name>A0AAX2J1N2_KINKI</name>
<dbReference type="GeneID" id="93261417"/>
<evidence type="ECO:0000256" key="3">
    <source>
        <dbReference type="ARBA" id="ARBA00022801"/>
    </source>
</evidence>
<dbReference type="PANTHER" id="PTHR10794">
    <property type="entry name" value="ABHYDROLASE DOMAIN-CONTAINING PROTEIN"/>
    <property type="match status" value="1"/>
</dbReference>
<evidence type="ECO:0000256" key="2">
    <source>
        <dbReference type="ARBA" id="ARBA00022487"/>
    </source>
</evidence>
<evidence type="ECO:0000259" key="5">
    <source>
        <dbReference type="Pfam" id="PF00561"/>
    </source>
</evidence>
<evidence type="ECO:0000313" key="7">
    <source>
        <dbReference type="Proteomes" id="UP000248598"/>
    </source>
</evidence>
<evidence type="ECO:0000313" key="6">
    <source>
        <dbReference type="EMBL" id="SQH23938.1"/>
    </source>
</evidence>
<feature type="active site" description="Charge relay system" evidence="4">
    <location>
        <position position="286"/>
    </location>
</feature>
<feature type="domain" description="AB hydrolase-1" evidence="5">
    <location>
        <begin position="67"/>
        <end position="175"/>
    </location>
</feature>
<dbReference type="PROSITE" id="PS01133">
    <property type="entry name" value="UPF0017"/>
    <property type="match status" value="1"/>
</dbReference>
<protein>
    <submittedName>
        <fullName evidence="6">Hydrolase</fullName>
    </submittedName>
</protein>
<dbReference type="InterPro" id="IPR000073">
    <property type="entry name" value="AB_hydrolase_1"/>
</dbReference>
<gene>
    <name evidence="6" type="ORF">NCTC10529_00082</name>
</gene>